<reference evidence="1" key="2">
    <citation type="submission" date="2007-04" db="EMBL/GenBank/DDBJ databases">
        <title>The genome of the human body louse.</title>
        <authorList>
            <consortium name="The Human Body Louse Genome Consortium"/>
            <person name="Kirkness E."/>
            <person name="Walenz B."/>
            <person name="Hass B."/>
            <person name="Bruggner R."/>
            <person name="Strausberg R."/>
        </authorList>
    </citation>
    <scope>NUCLEOTIDE SEQUENCE</scope>
    <source>
        <strain evidence="1">USDA</strain>
    </source>
</reference>
<proteinExistence type="predicted"/>
<keyword evidence="3" id="KW-1185">Reference proteome</keyword>
<accession>E0VF47</accession>
<dbReference type="EMBL" id="AAZO01001690">
    <property type="status" value="NOT_ANNOTATED_CDS"/>
    <property type="molecule type" value="Genomic_DNA"/>
</dbReference>
<reference evidence="1" key="1">
    <citation type="submission" date="2007-04" db="EMBL/GenBank/DDBJ databases">
        <title>Annotation of Pediculus humanus corporis strain USDA.</title>
        <authorList>
            <person name="Kirkness E."/>
            <person name="Hannick L."/>
            <person name="Hass B."/>
            <person name="Bruggner R."/>
            <person name="Lawson D."/>
            <person name="Bidwell S."/>
            <person name="Joardar V."/>
            <person name="Caler E."/>
            <person name="Walenz B."/>
            <person name="Inman J."/>
            <person name="Schobel S."/>
            <person name="Galinsky K."/>
            <person name="Amedeo P."/>
            <person name="Strausberg R."/>
        </authorList>
    </citation>
    <scope>NUCLEOTIDE SEQUENCE</scope>
    <source>
        <strain evidence="1">USDA</strain>
    </source>
</reference>
<organism>
    <name type="scientific">Pediculus humanus subsp. corporis</name>
    <name type="common">Body louse</name>
    <dbReference type="NCBI Taxonomy" id="121224"/>
    <lineage>
        <taxon>Eukaryota</taxon>
        <taxon>Metazoa</taxon>
        <taxon>Ecdysozoa</taxon>
        <taxon>Arthropoda</taxon>
        <taxon>Hexapoda</taxon>
        <taxon>Insecta</taxon>
        <taxon>Pterygota</taxon>
        <taxon>Neoptera</taxon>
        <taxon>Paraneoptera</taxon>
        <taxon>Psocodea</taxon>
        <taxon>Troctomorpha</taxon>
        <taxon>Phthiraptera</taxon>
        <taxon>Anoplura</taxon>
        <taxon>Pediculidae</taxon>
        <taxon>Pediculus</taxon>
    </lineage>
</organism>
<evidence type="ECO:0000313" key="3">
    <source>
        <dbReference type="Proteomes" id="UP000009046"/>
    </source>
</evidence>
<evidence type="ECO:0000313" key="2">
    <source>
        <dbReference type="EnsemblMetazoa" id="PHUM145910-PA"/>
    </source>
</evidence>
<dbReference type="Proteomes" id="UP000009046">
    <property type="component" value="Unassembled WGS sequence"/>
</dbReference>
<dbReference type="KEGG" id="phu:Phum_PHUM145910"/>
<dbReference type="EnsemblMetazoa" id="PHUM145910-RA">
    <property type="protein sequence ID" value="PHUM145910-PA"/>
    <property type="gene ID" value="PHUM145910"/>
</dbReference>
<dbReference type="VEuPathDB" id="VectorBase:PHUM145910"/>
<dbReference type="AlphaFoldDB" id="E0VF47"/>
<name>E0VF47_PEDHC</name>
<sequence length="87" mass="9845">MVIMPADDKGNCLQINELIVPNVVENGSKSAVVLDCDYSINNSETGLVVKWFLNDGDTPVYQWIPPQRPQDLGKLKIDSWMNRLNNR</sequence>
<dbReference type="RefSeq" id="XP_002424674.1">
    <property type="nucleotide sequence ID" value="XM_002424629.1"/>
</dbReference>
<dbReference type="HOGENOM" id="CLU_2514451_0_0_1"/>
<gene>
    <name evidence="2" type="primary">8239465</name>
    <name evidence="1" type="ORF">Phum_PHUM145910</name>
</gene>
<reference evidence="2" key="3">
    <citation type="submission" date="2020-05" db="UniProtKB">
        <authorList>
            <consortium name="EnsemblMetazoa"/>
        </authorList>
    </citation>
    <scope>IDENTIFICATION</scope>
    <source>
        <strain evidence="2">USDA</strain>
    </source>
</reference>
<dbReference type="InParanoid" id="E0VF47"/>
<dbReference type="OrthoDB" id="6478865at2759"/>
<evidence type="ECO:0000313" key="1">
    <source>
        <dbReference type="EMBL" id="EEB11936.1"/>
    </source>
</evidence>
<dbReference type="PANTHER" id="PTHR21261">
    <property type="entry name" value="BEAT PROTEIN"/>
    <property type="match status" value="1"/>
</dbReference>
<dbReference type="EMBL" id="DS235100">
    <property type="protein sequence ID" value="EEB11936.1"/>
    <property type="molecule type" value="Genomic_DNA"/>
</dbReference>
<dbReference type="GeneID" id="8239465"/>
<dbReference type="PANTHER" id="PTHR21261:SF2">
    <property type="entry name" value="GH04238P-RELATED"/>
    <property type="match status" value="1"/>
</dbReference>
<evidence type="ECO:0008006" key="4">
    <source>
        <dbReference type="Google" id="ProtNLM"/>
    </source>
</evidence>
<dbReference type="CTD" id="8239465"/>
<protein>
    <recommendedName>
        <fullName evidence="4">Ig-like domain-containing protein</fullName>
    </recommendedName>
</protein>